<reference evidence="4" key="1">
    <citation type="submission" date="2023-01" db="EMBL/GenBank/DDBJ databases">
        <title>Key to firefly adult light organ development and bioluminescence: homeobox transcription factors regulate luciferase expression and transportation to peroxisome.</title>
        <authorList>
            <person name="Fu X."/>
        </authorList>
    </citation>
    <scope>NUCLEOTIDE SEQUENCE [LARGE SCALE GENOMIC DNA]</scope>
</reference>
<dbReference type="PANTHER" id="PTHR47595">
    <property type="entry name" value="HEAT SHOCK 70 KDA PROTEIN 14"/>
    <property type="match status" value="1"/>
</dbReference>
<comment type="caution">
    <text evidence="3">The sequence shown here is derived from an EMBL/GenBank/DDBJ whole genome shotgun (WGS) entry which is preliminary data.</text>
</comment>
<evidence type="ECO:0000259" key="2">
    <source>
        <dbReference type="Pfam" id="PF13837"/>
    </source>
</evidence>
<dbReference type="InterPro" id="IPR044822">
    <property type="entry name" value="Myb_DNA-bind_4"/>
</dbReference>
<dbReference type="AlphaFoldDB" id="A0AAN7QP64"/>
<gene>
    <name evidence="3" type="ORF">RN001_003569</name>
</gene>
<feature type="region of interest" description="Disordered" evidence="1">
    <location>
        <begin position="174"/>
        <end position="200"/>
    </location>
</feature>
<evidence type="ECO:0000313" key="3">
    <source>
        <dbReference type="EMBL" id="KAK4887298.1"/>
    </source>
</evidence>
<keyword evidence="4" id="KW-1185">Reference proteome</keyword>
<protein>
    <recommendedName>
        <fullName evidence="2">Myb/SANT-like DNA-binding domain-containing protein</fullName>
    </recommendedName>
</protein>
<evidence type="ECO:0000256" key="1">
    <source>
        <dbReference type="SAM" id="MobiDB-lite"/>
    </source>
</evidence>
<sequence length="241" mass="27954">MYYTCSYCNNQFVWEAHACFVNNGNGNIVVEDNVVSLVGVTADDEVPSLKKSTLIEFDDSRTEWSHAAVLLLIDQYRENREQLQKNSLKRHIWLKIVNKMRPKAYTYSSDHLQNKWKSFMRTYKFIKDHHNKTGTNRKSGPYYDLMDEILSDNPTIVPPLLMTNGIVEQTSDAIDKEVGEGNTTETEGGSGRSTPKRKNRESVLLKTILKQSQQQHEERLQKKKWFNNLLETLVEHITTKK</sequence>
<name>A0AAN7QP64_9COLE</name>
<feature type="domain" description="Myb/SANT-like DNA-binding" evidence="2">
    <location>
        <begin position="61"/>
        <end position="149"/>
    </location>
</feature>
<proteinExistence type="predicted"/>
<dbReference type="EMBL" id="JARPUR010000001">
    <property type="protein sequence ID" value="KAK4887298.1"/>
    <property type="molecule type" value="Genomic_DNA"/>
</dbReference>
<dbReference type="PANTHER" id="PTHR47595:SF1">
    <property type="entry name" value="MYB_SANT-LIKE DNA-BINDING DOMAIN-CONTAINING PROTEIN"/>
    <property type="match status" value="1"/>
</dbReference>
<evidence type="ECO:0000313" key="4">
    <source>
        <dbReference type="Proteomes" id="UP001353858"/>
    </source>
</evidence>
<dbReference type="Gene3D" id="1.10.10.60">
    <property type="entry name" value="Homeodomain-like"/>
    <property type="match status" value="1"/>
</dbReference>
<dbReference type="Proteomes" id="UP001353858">
    <property type="component" value="Unassembled WGS sequence"/>
</dbReference>
<dbReference type="Pfam" id="PF13837">
    <property type="entry name" value="Myb_DNA-bind_4"/>
    <property type="match status" value="1"/>
</dbReference>
<accession>A0AAN7QP64</accession>
<organism evidence="3 4">
    <name type="scientific">Aquatica leii</name>
    <dbReference type="NCBI Taxonomy" id="1421715"/>
    <lineage>
        <taxon>Eukaryota</taxon>
        <taxon>Metazoa</taxon>
        <taxon>Ecdysozoa</taxon>
        <taxon>Arthropoda</taxon>
        <taxon>Hexapoda</taxon>
        <taxon>Insecta</taxon>
        <taxon>Pterygota</taxon>
        <taxon>Neoptera</taxon>
        <taxon>Endopterygota</taxon>
        <taxon>Coleoptera</taxon>
        <taxon>Polyphaga</taxon>
        <taxon>Elateriformia</taxon>
        <taxon>Elateroidea</taxon>
        <taxon>Lampyridae</taxon>
        <taxon>Luciolinae</taxon>
        <taxon>Aquatica</taxon>
    </lineage>
</organism>